<keyword evidence="7 18" id="KW-0732">Signal</keyword>
<evidence type="ECO:0000313" key="21">
    <source>
        <dbReference type="Proteomes" id="UP001221142"/>
    </source>
</evidence>
<keyword evidence="3" id="KW-0964">Secreted</keyword>
<dbReference type="InterPro" id="IPR019794">
    <property type="entry name" value="Peroxidases_AS"/>
</dbReference>
<name>A0AAD7FEV0_9AGAR</name>
<feature type="active site" description="Proton acceptor" evidence="14">
    <location>
        <position position="73"/>
    </location>
</feature>
<evidence type="ECO:0000256" key="15">
    <source>
        <dbReference type="PIRSR" id="PIRSR601621-2"/>
    </source>
</evidence>
<evidence type="ECO:0000256" key="5">
    <source>
        <dbReference type="ARBA" id="ARBA00022617"/>
    </source>
</evidence>
<keyword evidence="9 18" id="KW-0560">Oxidoreductase</keyword>
<feature type="domain" description="Plant heme peroxidase family profile" evidence="19">
    <location>
        <begin position="115"/>
        <end position="307"/>
    </location>
</feature>
<evidence type="ECO:0000256" key="16">
    <source>
        <dbReference type="PIRSR" id="PIRSR601621-3"/>
    </source>
</evidence>
<dbReference type="Pfam" id="PF00141">
    <property type="entry name" value="peroxidase"/>
    <property type="match status" value="1"/>
</dbReference>
<evidence type="ECO:0000256" key="17">
    <source>
        <dbReference type="PIRSR" id="PIRSR601621-4"/>
    </source>
</evidence>
<feature type="binding site" evidence="15">
    <location>
        <position position="90"/>
    </location>
    <ligand>
        <name>Ca(2+)</name>
        <dbReference type="ChEBI" id="CHEBI:29108"/>
        <label>1</label>
    </ligand>
</feature>
<dbReference type="AlphaFoldDB" id="A0AAD7FEV0"/>
<dbReference type="InterPro" id="IPR019793">
    <property type="entry name" value="Peroxidases_heam-ligand_BS"/>
</dbReference>
<evidence type="ECO:0000256" key="13">
    <source>
        <dbReference type="ARBA" id="ARBA00023324"/>
    </source>
</evidence>
<evidence type="ECO:0000256" key="12">
    <source>
        <dbReference type="ARBA" id="ARBA00023180"/>
    </source>
</evidence>
<evidence type="ECO:0000313" key="20">
    <source>
        <dbReference type="EMBL" id="KAJ7614518.1"/>
    </source>
</evidence>
<keyword evidence="11 17" id="KW-1015">Disulfide bond</keyword>
<feature type="binding site" evidence="15">
    <location>
        <position position="198"/>
    </location>
    <ligand>
        <name>Ca(2+)</name>
        <dbReference type="ChEBI" id="CHEBI:29108"/>
        <label>2</label>
    </ligand>
</feature>
<feature type="binding site" evidence="15">
    <location>
        <position position="215"/>
    </location>
    <ligand>
        <name>Ca(2+)</name>
        <dbReference type="ChEBI" id="CHEBI:29108"/>
        <label>2</label>
    </ligand>
</feature>
<feature type="disulfide bond" evidence="17">
    <location>
        <begin position="267"/>
        <end position="335"/>
    </location>
</feature>
<gene>
    <name evidence="20" type="ORF">FB45DRAFT_937144</name>
</gene>
<dbReference type="PROSITE" id="PS50873">
    <property type="entry name" value="PEROXIDASE_4"/>
    <property type="match status" value="1"/>
</dbReference>
<comment type="cofactor">
    <cofactor evidence="15 18">
        <name>Ca(2+)</name>
        <dbReference type="ChEBI" id="CHEBI:29108"/>
    </cofactor>
    <text evidence="15 18">Binds 2 calcium ions per subunit.</text>
</comment>
<sequence>MAFTALFVSLALLGNIANGASTARRATCPDGKNSAKNVECCALFPVLEDIQTNMFGDSGCADAAHAALRVAFHDSIGFSTTDANKGTGADGSIFIFGETELHYEANLGIADAFNLEAPFIARNNISVADFIQFAATISLTKCPGVAQPPFLFGRVDATAPAPEGTVPEPFQSAADILARMADAGLSPADTVALLASHSIAGADDIDPDASGVPFDSTPSLFDTQFFLEILLNGTIPGPNQGQASSPIRGELRLQSDFVIAHDDATACIWQGLVNNQQAMAQAFQQSFLKMGILGQDATKLVDCSDVIPAPPALTPIQAQAFFPPQLNINDVQQSCQSATFPNLPTAPGAVVSVPSIVQDPLTDGLCQDDGTDCVFPSA</sequence>
<feature type="disulfide bond" evidence="17">
    <location>
        <begin position="28"/>
        <end position="41"/>
    </location>
</feature>
<feature type="signal peptide" evidence="18">
    <location>
        <begin position="1"/>
        <end position="19"/>
    </location>
</feature>
<evidence type="ECO:0000256" key="2">
    <source>
        <dbReference type="ARBA" id="ARBA00006089"/>
    </source>
</evidence>
<dbReference type="PANTHER" id="PTHR31356:SF66">
    <property type="entry name" value="CATALASE-PEROXIDASE"/>
    <property type="match status" value="1"/>
</dbReference>
<dbReference type="GO" id="GO:0034599">
    <property type="term" value="P:cellular response to oxidative stress"/>
    <property type="evidence" value="ECO:0007669"/>
    <property type="project" value="InterPro"/>
</dbReference>
<evidence type="ECO:0000256" key="7">
    <source>
        <dbReference type="ARBA" id="ARBA00022729"/>
    </source>
</evidence>
<feature type="disulfide bond" evidence="17">
    <location>
        <begin position="60"/>
        <end position="142"/>
    </location>
</feature>
<dbReference type="Gene3D" id="1.10.420.10">
    <property type="entry name" value="Peroxidase, domain 2"/>
    <property type="match status" value="1"/>
</dbReference>
<comment type="cofactor">
    <cofactor evidence="15">
        <name>heme b</name>
        <dbReference type="ChEBI" id="CHEBI:60344"/>
    </cofactor>
    <text evidence="15">Binds 1 heme b (iron(II)-protoporphyrin IX) group per subunit.</text>
</comment>
<feature type="disulfide bond" evidence="17">
    <location>
        <begin position="40"/>
        <end position="303"/>
    </location>
</feature>
<keyword evidence="8 15" id="KW-0106">Calcium</keyword>
<evidence type="ECO:0000256" key="9">
    <source>
        <dbReference type="ARBA" id="ARBA00023002"/>
    </source>
</evidence>
<dbReference type="GO" id="GO:0005576">
    <property type="term" value="C:extracellular region"/>
    <property type="evidence" value="ECO:0007669"/>
    <property type="project" value="UniProtKB-SubCell"/>
</dbReference>
<dbReference type="PROSITE" id="PS00435">
    <property type="entry name" value="PEROXIDASE_1"/>
    <property type="match status" value="1"/>
</dbReference>
<evidence type="ECO:0000256" key="4">
    <source>
        <dbReference type="ARBA" id="ARBA00022559"/>
    </source>
</evidence>
<proteinExistence type="inferred from homology"/>
<dbReference type="Proteomes" id="UP001221142">
    <property type="component" value="Unassembled WGS sequence"/>
</dbReference>
<feature type="binding site" evidence="15">
    <location>
        <position position="92"/>
    </location>
    <ligand>
        <name>Ca(2+)</name>
        <dbReference type="ChEBI" id="CHEBI:29108"/>
        <label>1</label>
    </ligand>
</feature>
<organism evidence="20 21">
    <name type="scientific">Roridomyces roridus</name>
    <dbReference type="NCBI Taxonomy" id="1738132"/>
    <lineage>
        <taxon>Eukaryota</taxon>
        <taxon>Fungi</taxon>
        <taxon>Dikarya</taxon>
        <taxon>Basidiomycota</taxon>
        <taxon>Agaricomycotina</taxon>
        <taxon>Agaricomycetes</taxon>
        <taxon>Agaricomycetidae</taxon>
        <taxon>Agaricales</taxon>
        <taxon>Marasmiineae</taxon>
        <taxon>Mycenaceae</taxon>
        <taxon>Roridomyces</taxon>
    </lineage>
</organism>
<comment type="subcellular location">
    <subcellularLocation>
        <location evidence="1">Secreted</location>
    </subcellularLocation>
</comment>
<dbReference type="EMBL" id="JARKIF010000026">
    <property type="protein sequence ID" value="KAJ7614518.1"/>
    <property type="molecule type" value="Genomic_DNA"/>
</dbReference>
<keyword evidence="12" id="KW-0325">Glycoprotein</keyword>
<dbReference type="InterPro" id="IPR024589">
    <property type="entry name" value="Ligninase_C"/>
</dbReference>
<keyword evidence="13" id="KW-0376">Hydrogen peroxide</keyword>
<evidence type="ECO:0000259" key="19">
    <source>
        <dbReference type="PROSITE" id="PS50873"/>
    </source>
</evidence>
<dbReference type="GO" id="GO:0046872">
    <property type="term" value="F:metal ion binding"/>
    <property type="evidence" value="ECO:0007669"/>
    <property type="project" value="UniProtKB-UniRule"/>
</dbReference>
<keyword evidence="5 15" id="KW-0349">Heme</keyword>
<dbReference type="PROSITE" id="PS00436">
    <property type="entry name" value="PEROXIDASE_2"/>
    <property type="match status" value="1"/>
</dbReference>
<evidence type="ECO:0000256" key="8">
    <source>
        <dbReference type="ARBA" id="ARBA00022837"/>
    </source>
</evidence>
<feature type="binding site" evidence="15">
    <location>
        <position position="74"/>
    </location>
    <ligand>
        <name>Ca(2+)</name>
        <dbReference type="ChEBI" id="CHEBI:29108"/>
        <label>1</label>
    </ligand>
</feature>
<evidence type="ECO:0000256" key="10">
    <source>
        <dbReference type="ARBA" id="ARBA00023004"/>
    </source>
</evidence>
<dbReference type="InterPro" id="IPR010255">
    <property type="entry name" value="Haem_peroxidase_sf"/>
</dbReference>
<dbReference type="GO" id="GO:0000302">
    <property type="term" value="P:response to reactive oxygen species"/>
    <property type="evidence" value="ECO:0007669"/>
    <property type="project" value="TreeGrafter"/>
</dbReference>
<comment type="similarity">
    <text evidence="2 18">Belongs to the peroxidase family. Ligninase subfamily.</text>
</comment>
<evidence type="ECO:0000256" key="3">
    <source>
        <dbReference type="ARBA" id="ARBA00022525"/>
    </source>
</evidence>
<evidence type="ECO:0000256" key="6">
    <source>
        <dbReference type="ARBA" id="ARBA00022723"/>
    </source>
</evidence>
<dbReference type="InterPro" id="IPR044831">
    <property type="entry name" value="Ccp1-like"/>
</dbReference>
<keyword evidence="6 15" id="KW-0479">Metal-binding</keyword>
<evidence type="ECO:0000256" key="1">
    <source>
        <dbReference type="ARBA" id="ARBA00004613"/>
    </source>
</evidence>
<feature type="binding site" description="axial binding residue" evidence="15">
    <location>
        <position position="197"/>
    </location>
    <ligand>
        <name>heme b</name>
        <dbReference type="ChEBI" id="CHEBI:60344"/>
    </ligand>
    <ligandPart>
        <name>Fe</name>
        <dbReference type="ChEBI" id="CHEBI:18248"/>
    </ligandPart>
</feature>
<dbReference type="InterPro" id="IPR001621">
    <property type="entry name" value="Ligninase"/>
</dbReference>
<dbReference type="PANTHER" id="PTHR31356">
    <property type="entry name" value="THYLAKOID LUMENAL 29 KDA PROTEIN, CHLOROPLASTIC-RELATED"/>
    <property type="match status" value="1"/>
</dbReference>
<dbReference type="Gene3D" id="1.10.520.10">
    <property type="match status" value="1"/>
</dbReference>
<dbReference type="GO" id="GO:0020037">
    <property type="term" value="F:heme binding"/>
    <property type="evidence" value="ECO:0007669"/>
    <property type="project" value="UniProtKB-UniRule"/>
</dbReference>
<dbReference type="EC" id="1.11.1.-" evidence="18"/>
<dbReference type="PRINTS" id="PR00458">
    <property type="entry name" value="PEROXIDASE"/>
</dbReference>
<protein>
    <recommendedName>
        <fullName evidence="18">Peroxidase</fullName>
        <ecNumber evidence="18">1.11.1.-</ecNumber>
    </recommendedName>
</protein>
<feature type="chain" id="PRO_5041767594" description="Peroxidase" evidence="18">
    <location>
        <begin position="20"/>
        <end position="378"/>
    </location>
</feature>
<reference evidence="20" key="1">
    <citation type="submission" date="2023-03" db="EMBL/GenBank/DDBJ databases">
        <title>Massive genome expansion in bonnet fungi (Mycena s.s.) driven by repeated elements and novel gene families across ecological guilds.</title>
        <authorList>
            <consortium name="Lawrence Berkeley National Laboratory"/>
            <person name="Harder C.B."/>
            <person name="Miyauchi S."/>
            <person name="Viragh M."/>
            <person name="Kuo A."/>
            <person name="Thoen E."/>
            <person name="Andreopoulos B."/>
            <person name="Lu D."/>
            <person name="Skrede I."/>
            <person name="Drula E."/>
            <person name="Henrissat B."/>
            <person name="Morin E."/>
            <person name="Kohler A."/>
            <person name="Barry K."/>
            <person name="LaButti K."/>
            <person name="Morin E."/>
            <person name="Salamov A."/>
            <person name="Lipzen A."/>
            <person name="Mereny Z."/>
            <person name="Hegedus B."/>
            <person name="Baldrian P."/>
            <person name="Stursova M."/>
            <person name="Weitz H."/>
            <person name="Taylor A."/>
            <person name="Grigoriev I.V."/>
            <person name="Nagy L.G."/>
            <person name="Martin F."/>
            <person name="Kauserud H."/>
        </authorList>
    </citation>
    <scope>NUCLEOTIDE SEQUENCE</scope>
    <source>
        <strain evidence="20">9284</strain>
    </source>
</reference>
<feature type="binding site" evidence="15">
    <location>
        <position position="217"/>
    </location>
    <ligand>
        <name>Ca(2+)</name>
        <dbReference type="ChEBI" id="CHEBI:29108"/>
        <label>2</label>
    </ligand>
</feature>
<feature type="binding site" evidence="15">
    <location>
        <position position="88"/>
    </location>
    <ligand>
        <name>Ca(2+)</name>
        <dbReference type="ChEBI" id="CHEBI:29108"/>
        <label>1</label>
    </ligand>
</feature>
<evidence type="ECO:0000256" key="14">
    <source>
        <dbReference type="PIRSR" id="PIRSR601621-1"/>
    </source>
</evidence>
<accession>A0AAD7FEV0</accession>
<feature type="binding site" evidence="15">
    <location>
        <position position="222"/>
    </location>
    <ligand>
        <name>Ca(2+)</name>
        <dbReference type="ChEBI" id="CHEBI:29108"/>
        <label>2</label>
    </ligand>
</feature>
<evidence type="ECO:0000256" key="11">
    <source>
        <dbReference type="ARBA" id="ARBA00023157"/>
    </source>
</evidence>
<dbReference type="GO" id="GO:0004601">
    <property type="term" value="F:peroxidase activity"/>
    <property type="evidence" value="ECO:0007669"/>
    <property type="project" value="UniProtKB-KW"/>
</dbReference>
<keyword evidence="4 18" id="KW-0575">Peroxidase</keyword>
<dbReference type="GO" id="GO:0042744">
    <property type="term" value="P:hydrogen peroxide catabolic process"/>
    <property type="evidence" value="ECO:0007669"/>
    <property type="project" value="UniProtKB-KW"/>
</dbReference>
<keyword evidence="10 15" id="KW-0408">Iron</keyword>
<feature type="site" description="Transition state stabilizer" evidence="16">
    <location>
        <position position="69"/>
    </location>
</feature>
<dbReference type="Pfam" id="PF11895">
    <property type="entry name" value="Peroxidase_ext"/>
    <property type="match status" value="1"/>
</dbReference>
<keyword evidence="21" id="KW-1185">Reference proteome</keyword>
<dbReference type="InterPro" id="IPR002016">
    <property type="entry name" value="Haem_peroxidase"/>
</dbReference>
<comment type="caution">
    <text evidence="20">The sequence shown here is derived from an EMBL/GenBank/DDBJ whole genome shotgun (WGS) entry which is preliminary data.</text>
</comment>
<dbReference type="PRINTS" id="PR00462">
    <property type="entry name" value="LIGNINASE"/>
</dbReference>
<evidence type="ECO:0000256" key="18">
    <source>
        <dbReference type="RuleBase" id="RU363051"/>
    </source>
</evidence>
<dbReference type="SUPFAM" id="SSF48113">
    <property type="entry name" value="Heme-dependent peroxidases"/>
    <property type="match status" value="1"/>
</dbReference>